<name>A0AC35TKB9_9BILA</name>
<proteinExistence type="predicted"/>
<organism evidence="1 2">
    <name type="scientific">Rhabditophanes sp. KR3021</name>
    <dbReference type="NCBI Taxonomy" id="114890"/>
    <lineage>
        <taxon>Eukaryota</taxon>
        <taxon>Metazoa</taxon>
        <taxon>Ecdysozoa</taxon>
        <taxon>Nematoda</taxon>
        <taxon>Chromadorea</taxon>
        <taxon>Rhabditida</taxon>
        <taxon>Tylenchina</taxon>
        <taxon>Panagrolaimomorpha</taxon>
        <taxon>Strongyloidoidea</taxon>
        <taxon>Alloionematidae</taxon>
        <taxon>Rhabditophanes</taxon>
    </lineage>
</organism>
<dbReference type="WBParaSite" id="RSKR_0000127700.1">
    <property type="protein sequence ID" value="RSKR_0000127700.1"/>
    <property type="gene ID" value="RSKR_0000127700"/>
</dbReference>
<evidence type="ECO:0000313" key="1">
    <source>
        <dbReference type="Proteomes" id="UP000095286"/>
    </source>
</evidence>
<protein>
    <submittedName>
        <fullName evidence="2">Exonuclease domain-containing protein</fullName>
    </submittedName>
</protein>
<reference evidence="2" key="1">
    <citation type="submission" date="2016-11" db="UniProtKB">
        <authorList>
            <consortium name="WormBaseParasite"/>
        </authorList>
    </citation>
    <scope>IDENTIFICATION</scope>
    <source>
        <strain evidence="2">KR3021</strain>
    </source>
</reference>
<evidence type="ECO:0000313" key="2">
    <source>
        <dbReference type="WBParaSite" id="RSKR_0000127700.1"/>
    </source>
</evidence>
<sequence length="590" mass="66572">MITGLTKLYQWTRGLKTVAVQNLTPFDPASYIFLDFETTGLIPSGLIPYITSLKGKNPGKTLEDLLKLNVDSVSRDSTSDESIYDEEKIASFEEHPMNVSVKETEYVRHLIVDEIELQKDPKTIVASKIEMIKETLLFGDSDEEVKKVPIVDGPPCKKNLECGKKEVTEKMYKSDNNLSLDCNIVPDDKIILLTNKSIESINEDEITVQNVSTQINDGRPKKRRTIRQAIDRIEGTFLSEITRIITSTKSEDPTLDKMSQELVNIYLNEVKSKSLTQRYPSCFVESPEQNYLLPPYKPPKQKVNQKLLYDTIIGGHFDAHRASADTEAILKICMAYGKDFVKYVDNNCFGCYNCISDSRHIDPLLRRIIGSQRDVFHWPPDSSSKVCHAEIVRQKVLGHGNVDVNSQLCSPGRNSCITLSANKDLNFTVRGCVDLVLRNSISTHIKLKKDGCYLIRSKPLFHGEATVSYIACICSSEYCNHESQYSPIDESTISKDSDDNVFELVPATPNSVTSFDVEARTNPIIIKNEAYQNNRRLVPKKDRSNITVLSAVYGTISTLGQKANITRPNDCNINKNIWALIFILILYLFK</sequence>
<accession>A0AC35TKB9</accession>
<dbReference type="Proteomes" id="UP000095286">
    <property type="component" value="Unplaced"/>
</dbReference>